<gene>
    <name evidence="1" type="ORF">C1SCF055_LOCUS31500</name>
</gene>
<name>A0A9P1D8L0_9DINO</name>
<sequence>MTQISHSDYLRSSKPSPYAVISGWHLKVAFHDPMHMVFLGVCRDLYASSLAYWIRNDFFGTGNVSERLRQFSEDLRAQCRQEKIRVGFTRFTLANTGLDKGNHFPELGSIFKAAFLKSALWFFAKKAIDIAEQYPHDELLKPIATCHWHLYAAVYVLDHADLVLDACDAQDVSQNFELHLISWQHIASQCEKNGLRLYKMRPKHHYMDHTGEDVKRTHLNCLKLMACFNDESFLGYLKRIGIRCHSSKMMERLFQRYLLFIGLRWRDAAS</sequence>
<dbReference type="EMBL" id="CAMXCT030003697">
    <property type="protein sequence ID" value="CAL4793121.1"/>
    <property type="molecule type" value="Genomic_DNA"/>
</dbReference>
<dbReference type="Proteomes" id="UP001152797">
    <property type="component" value="Unassembled WGS sequence"/>
</dbReference>
<organism evidence="1">
    <name type="scientific">Cladocopium goreaui</name>
    <dbReference type="NCBI Taxonomy" id="2562237"/>
    <lineage>
        <taxon>Eukaryota</taxon>
        <taxon>Sar</taxon>
        <taxon>Alveolata</taxon>
        <taxon>Dinophyceae</taxon>
        <taxon>Suessiales</taxon>
        <taxon>Symbiodiniaceae</taxon>
        <taxon>Cladocopium</taxon>
    </lineage>
</organism>
<dbReference type="OrthoDB" id="417446at2759"/>
<accession>A0A9P1D8L0</accession>
<comment type="caution">
    <text evidence="1">The sequence shown here is derived from an EMBL/GenBank/DDBJ whole genome shotgun (WGS) entry which is preliminary data.</text>
</comment>
<reference evidence="1" key="1">
    <citation type="submission" date="2022-10" db="EMBL/GenBank/DDBJ databases">
        <authorList>
            <person name="Chen Y."/>
            <person name="Dougan E. K."/>
            <person name="Chan C."/>
            <person name="Rhodes N."/>
            <person name="Thang M."/>
        </authorList>
    </citation>
    <scope>NUCLEOTIDE SEQUENCE</scope>
</reference>
<evidence type="ECO:0000313" key="1">
    <source>
        <dbReference type="EMBL" id="CAI4005809.1"/>
    </source>
</evidence>
<dbReference type="EMBL" id="CAMXCT010003697">
    <property type="protein sequence ID" value="CAI4005809.1"/>
    <property type="molecule type" value="Genomic_DNA"/>
</dbReference>
<dbReference type="EMBL" id="CAMXCT020003697">
    <property type="protein sequence ID" value="CAL1159184.1"/>
    <property type="molecule type" value="Genomic_DNA"/>
</dbReference>
<evidence type="ECO:0000313" key="3">
    <source>
        <dbReference type="Proteomes" id="UP001152797"/>
    </source>
</evidence>
<dbReference type="AlphaFoldDB" id="A0A9P1D8L0"/>
<protein>
    <submittedName>
        <fullName evidence="1">Uncharacterized protein</fullName>
    </submittedName>
</protein>
<evidence type="ECO:0000313" key="2">
    <source>
        <dbReference type="EMBL" id="CAL4793121.1"/>
    </source>
</evidence>
<reference evidence="2 3" key="2">
    <citation type="submission" date="2024-05" db="EMBL/GenBank/DDBJ databases">
        <authorList>
            <person name="Chen Y."/>
            <person name="Shah S."/>
            <person name="Dougan E. K."/>
            <person name="Thang M."/>
            <person name="Chan C."/>
        </authorList>
    </citation>
    <scope>NUCLEOTIDE SEQUENCE [LARGE SCALE GENOMIC DNA]</scope>
</reference>
<keyword evidence="3" id="KW-1185">Reference proteome</keyword>
<proteinExistence type="predicted"/>